<feature type="domain" description="Ketoreductase" evidence="4">
    <location>
        <begin position="33"/>
        <end position="219"/>
    </location>
</feature>
<dbReference type="AlphaFoldDB" id="A0A0D2ESF5"/>
<dbReference type="SUPFAM" id="SSF51735">
    <property type="entry name" value="NAD(P)-binding Rossmann-fold domains"/>
    <property type="match status" value="1"/>
</dbReference>
<evidence type="ECO:0000256" key="2">
    <source>
        <dbReference type="ARBA" id="ARBA00022857"/>
    </source>
</evidence>
<evidence type="ECO:0000256" key="3">
    <source>
        <dbReference type="ARBA" id="ARBA00023002"/>
    </source>
</evidence>
<organism evidence="5 6">
    <name type="scientific">Cladophialophora bantiana (strain ATCC 10958 / CBS 173.52 / CDC B-1940 / NIH 8579)</name>
    <name type="common">Xylohypha bantiana</name>
    <dbReference type="NCBI Taxonomy" id="1442370"/>
    <lineage>
        <taxon>Eukaryota</taxon>
        <taxon>Fungi</taxon>
        <taxon>Dikarya</taxon>
        <taxon>Ascomycota</taxon>
        <taxon>Pezizomycotina</taxon>
        <taxon>Eurotiomycetes</taxon>
        <taxon>Chaetothyriomycetidae</taxon>
        <taxon>Chaetothyriales</taxon>
        <taxon>Herpotrichiellaceae</taxon>
        <taxon>Cladophialophora</taxon>
    </lineage>
</organism>
<dbReference type="InterPro" id="IPR020904">
    <property type="entry name" value="Sc_DH/Rdtase_CS"/>
</dbReference>
<dbReference type="GO" id="GO:0050664">
    <property type="term" value="F:oxidoreductase activity, acting on NAD(P)H, oxygen as acceptor"/>
    <property type="evidence" value="ECO:0007669"/>
    <property type="project" value="TreeGrafter"/>
</dbReference>
<dbReference type="Gene3D" id="3.40.50.720">
    <property type="entry name" value="NAD(P)-binding Rossmann-like Domain"/>
    <property type="match status" value="1"/>
</dbReference>
<dbReference type="SMART" id="SM00822">
    <property type="entry name" value="PKS_KR"/>
    <property type="match status" value="1"/>
</dbReference>
<dbReference type="HOGENOM" id="CLU_010194_1_1_1"/>
<dbReference type="Proteomes" id="UP000053789">
    <property type="component" value="Unassembled WGS sequence"/>
</dbReference>
<sequence>MSMTIEECMATRPGQPVPKIPSNVMDQFNMKGKVCVITGASRGIGYAVAEGLAEAGAHIIMVFSSENPVMDQKAAELAESCGVKVVTRRCDVGDAKKVESLISDIYTQFGRIDVFVANAGICLPGSVLEQTLEEYHAQMNVNVHGVFYCAKYVGVVFKKQGYGNLIITSSISGWVVTVPVDHTTYNTTKAAVTHLGKSLAREWREFCRVNIVSPGWIDTDMSSDQAGINEALRMAVMGRQGDVKELKAIYLYLASDASSFVTGADFTIDGGYTLP</sequence>
<keyword evidence="2" id="KW-0521">NADP</keyword>
<dbReference type="Pfam" id="PF13561">
    <property type="entry name" value="adh_short_C2"/>
    <property type="match status" value="1"/>
</dbReference>
<name>A0A0D2ESF5_CLAB1</name>
<dbReference type="GO" id="GO:0019594">
    <property type="term" value="P:mannitol metabolic process"/>
    <property type="evidence" value="ECO:0007669"/>
    <property type="project" value="UniProtKB-ARBA"/>
</dbReference>
<dbReference type="PRINTS" id="PR00080">
    <property type="entry name" value="SDRFAMILY"/>
</dbReference>
<protein>
    <recommendedName>
        <fullName evidence="4">Ketoreductase domain-containing protein</fullName>
    </recommendedName>
</protein>
<dbReference type="RefSeq" id="XP_016619480.1">
    <property type="nucleotide sequence ID" value="XM_016764398.1"/>
</dbReference>
<dbReference type="EMBL" id="KN846988">
    <property type="protein sequence ID" value="KIW92811.1"/>
    <property type="molecule type" value="Genomic_DNA"/>
</dbReference>
<dbReference type="OrthoDB" id="1888931at2759"/>
<gene>
    <name evidence="5" type="ORF">Z519_06660</name>
</gene>
<dbReference type="PANTHER" id="PTHR43008">
    <property type="entry name" value="BENZIL REDUCTASE"/>
    <property type="match status" value="1"/>
</dbReference>
<reference evidence="5" key="1">
    <citation type="submission" date="2015-01" db="EMBL/GenBank/DDBJ databases">
        <title>The Genome Sequence of Cladophialophora bantiana CBS 173.52.</title>
        <authorList>
            <consortium name="The Broad Institute Genomics Platform"/>
            <person name="Cuomo C."/>
            <person name="de Hoog S."/>
            <person name="Gorbushina A."/>
            <person name="Stielow B."/>
            <person name="Teixiera M."/>
            <person name="Abouelleil A."/>
            <person name="Chapman S.B."/>
            <person name="Priest M."/>
            <person name="Young S.K."/>
            <person name="Wortman J."/>
            <person name="Nusbaum C."/>
            <person name="Birren B."/>
        </authorList>
    </citation>
    <scope>NUCLEOTIDE SEQUENCE [LARGE SCALE GENOMIC DNA]</scope>
    <source>
        <strain evidence="5">CBS 173.52</strain>
    </source>
</reference>
<evidence type="ECO:0000313" key="5">
    <source>
        <dbReference type="EMBL" id="KIW92811.1"/>
    </source>
</evidence>
<dbReference type="PRINTS" id="PR00081">
    <property type="entry name" value="GDHRDH"/>
</dbReference>
<dbReference type="GO" id="GO:0050085">
    <property type="term" value="F:mannitol 2-dehydrogenase (NADP+) activity"/>
    <property type="evidence" value="ECO:0007669"/>
    <property type="project" value="UniProtKB-ARBA"/>
</dbReference>
<dbReference type="InterPro" id="IPR057326">
    <property type="entry name" value="KR_dom"/>
</dbReference>
<proteinExistence type="inferred from homology"/>
<accession>A0A0D2ESF5</accession>
<dbReference type="InterPro" id="IPR036291">
    <property type="entry name" value="NAD(P)-bd_dom_sf"/>
</dbReference>
<comment type="similarity">
    <text evidence="1">Belongs to the short-chain dehydrogenases/reductases (SDR) family.</text>
</comment>
<keyword evidence="6" id="KW-1185">Reference proteome</keyword>
<dbReference type="GeneID" id="27699588"/>
<dbReference type="VEuPathDB" id="FungiDB:Z519_06660"/>
<evidence type="ECO:0000259" key="4">
    <source>
        <dbReference type="SMART" id="SM00822"/>
    </source>
</evidence>
<dbReference type="FunFam" id="3.40.50.720:FF:000090">
    <property type="entry name" value="NADP-dependent mannitol dehydrogenase"/>
    <property type="match status" value="1"/>
</dbReference>
<dbReference type="InterPro" id="IPR002347">
    <property type="entry name" value="SDR_fam"/>
</dbReference>
<dbReference type="PROSITE" id="PS00061">
    <property type="entry name" value="ADH_SHORT"/>
    <property type="match status" value="1"/>
</dbReference>
<evidence type="ECO:0000313" key="6">
    <source>
        <dbReference type="Proteomes" id="UP000053789"/>
    </source>
</evidence>
<dbReference type="PANTHER" id="PTHR43008:SF1">
    <property type="entry name" value="NADP-DEPENDENT MANNITOL DEHYDROGENASE-RELATED"/>
    <property type="match status" value="1"/>
</dbReference>
<evidence type="ECO:0000256" key="1">
    <source>
        <dbReference type="ARBA" id="ARBA00006484"/>
    </source>
</evidence>
<keyword evidence="3" id="KW-0560">Oxidoreductase</keyword>